<dbReference type="KEGG" id="psoj:PHYSODRAFT_341539"/>
<evidence type="ECO:0000256" key="4">
    <source>
        <dbReference type="ARBA" id="ARBA00023026"/>
    </source>
</evidence>
<evidence type="ECO:0000313" key="6">
    <source>
        <dbReference type="EMBL" id="EGZ06259.1"/>
    </source>
</evidence>
<evidence type="ECO:0000256" key="2">
    <source>
        <dbReference type="ARBA" id="ARBA00009520"/>
    </source>
</evidence>
<feature type="compositionally biased region" description="Basic and acidic residues" evidence="5">
    <location>
        <begin position="1"/>
        <end position="19"/>
    </location>
</feature>
<dbReference type="SMR" id="G5ADK6"/>
<comment type="subcellular location">
    <subcellularLocation>
        <location evidence="1">Secreted</location>
    </subcellularLocation>
</comment>
<dbReference type="Pfam" id="PF05630">
    <property type="entry name" value="NPP1"/>
    <property type="match status" value="1"/>
</dbReference>
<organism evidence="6 7">
    <name type="scientific">Phytophthora sojae (strain P6497)</name>
    <name type="common">Soybean stem and root rot agent</name>
    <name type="synonym">Phytophthora megasperma f. sp. glycines</name>
    <dbReference type="NCBI Taxonomy" id="1094619"/>
    <lineage>
        <taxon>Eukaryota</taxon>
        <taxon>Sar</taxon>
        <taxon>Stramenopiles</taxon>
        <taxon>Oomycota</taxon>
        <taxon>Peronosporomycetes</taxon>
        <taxon>Peronosporales</taxon>
        <taxon>Peronosporaceae</taxon>
        <taxon>Phytophthora</taxon>
    </lineage>
</organism>
<dbReference type="InParanoid" id="G5ADK6"/>
<dbReference type="GeneID" id="20648099"/>
<comment type="similarity">
    <text evidence="2">Belongs to the Necrosis inducing protein (NPP1) family.</text>
</comment>
<dbReference type="InterPro" id="IPR008701">
    <property type="entry name" value="NPP1"/>
</dbReference>
<dbReference type="AlphaFoldDB" id="G5ADK6"/>
<dbReference type="GO" id="GO:0005576">
    <property type="term" value="C:extracellular region"/>
    <property type="evidence" value="ECO:0007669"/>
    <property type="project" value="UniProtKB-SubCell"/>
</dbReference>
<proteinExistence type="inferred from homology"/>
<dbReference type="PANTHER" id="PTHR33657">
    <property type="entry name" value="DOMAIN PROTEIN, PUTATIVE (AFU_ORTHOLOGUE AFUA_5G00600)-RELATED"/>
    <property type="match status" value="1"/>
</dbReference>
<keyword evidence="3" id="KW-0964">Secreted</keyword>
<keyword evidence="7" id="KW-1185">Reference proteome</keyword>
<feature type="region of interest" description="Disordered" evidence="5">
    <location>
        <begin position="1"/>
        <end position="22"/>
    </location>
</feature>
<dbReference type="EMBL" id="JH159164">
    <property type="protein sequence ID" value="EGZ06259.1"/>
    <property type="molecule type" value="Genomic_DNA"/>
</dbReference>
<dbReference type="RefSeq" id="XP_009538156.1">
    <property type="nucleotide sequence ID" value="XM_009539861.1"/>
</dbReference>
<accession>G5ADK6</accession>
<keyword evidence="4" id="KW-0843">Virulence</keyword>
<protein>
    <recommendedName>
        <fullName evidence="8">Necrosis inducing-like protein NPP1 type</fullName>
    </recommendedName>
</protein>
<name>G5ADK6_PHYSP</name>
<evidence type="ECO:0000256" key="3">
    <source>
        <dbReference type="ARBA" id="ARBA00022525"/>
    </source>
</evidence>
<gene>
    <name evidence="6" type="ORF">PHYSODRAFT_341539</name>
</gene>
<evidence type="ECO:0000313" key="7">
    <source>
        <dbReference type="Proteomes" id="UP000002640"/>
    </source>
</evidence>
<evidence type="ECO:0000256" key="1">
    <source>
        <dbReference type="ARBA" id="ARBA00004613"/>
    </source>
</evidence>
<evidence type="ECO:0008006" key="8">
    <source>
        <dbReference type="Google" id="ProtNLM"/>
    </source>
</evidence>
<evidence type="ECO:0000256" key="5">
    <source>
        <dbReference type="SAM" id="MobiDB-lite"/>
    </source>
</evidence>
<dbReference type="STRING" id="1094619.G5ADK6"/>
<dbReference type="PANTHER" id="PTHR33657:SF8">
    <property type="entry name" value="DOMAIN PROTEIN, PUTATIVE (AFU_ORTHOLOGUE AFUA_5G00600)-RELATED"/>
    <property type="match status" value="1"/>
</dbReference>
<sequence length="239" mass="26458">MRDMQGETDTLRLEGEKKSAALQTECQGRSEEAEARAIVLTKMLGDAQAQLSSRNRKLLCLPSRWGPVEWVTSSAGGGLEWSGDDDGECKRSPWGSQVYSRTHSYDRKYAIMHAWCFPKGKARAHKHHDGHRHAWGFAIVWLSRPSANGSTIVGVTTSIGGDSPRGPSRTGACRRFKNSTPTQLTGEPSRGFESHRKLAKFQDLIQWEQLTDAAREADFNIDGGKPAVKMPLKADGYPF</sequence>
<reference evidence="6 7" key="1">
    <citation type="journal article" date="2006" name="Science">
        <title>Phytophthora genome sequences uncover evolutionary origins and mechanisms of pathogenesis.</title>
        <authorList>
            <person name="Tyler B.M."/>
            <person name="Tripathy S."/>
            <person name="Zhang X."/>
            <person name="Dehal P."/>
            <person name="Jiang R.H."/>
            <person name="Aerts A."/>
            <person name="Arredondo F.D."/>
            <person name="Baxter L."/>
            <person name="Bensasson D."/>
            <person name="Beynon J.L."/>
            <person name="Chapman J."/>
            <person name="Damasceno C.M."/>
            <person name="Dorrance A.E."/>
            <person name="Dou D."/>
            <person name="Dickerman A.W."/>
            <person name="Dubchak I.L."/>
            <person name="Garbelotto M."/>
            <person name="Gijzen M."/>
            <person name="Gordon S.G."/>
            <person name="Govers F."/>
            <person name="Grunwald N.J."/>
            <person name="Huang W."/>
            <person name="Ivors K.L."/>
            <person name="Jones R.W."/>
            <person name="Kamoun S."/>
            <person name="Krampis K."/>
            <person name="Lamour K.H."/>
            <person name="Lee M.K."/>
            <person name="McDonald W.H."/>
            <person name="Medina M."/>
            <person name="Meijer H.J."/>
            <person name="Nordberg E.K."/>
            <person name="Maclean D.J."/>
            <person name="Ospina-Giraldo M.D."/>
            <person name="Morris P.F."/>
            <person name="Phuntumart V."/>
            <person name="Putnam N.H."/>
            <person name="Rash S."/>
            <person name="Rose J.K."/>
            <person name="Sakihama Y."/>
            <person name="Salamov A.A."/>
            <person name="Savidor A."/>
            <person name="Scheuring C.F."/>
            <person name="Smith B.M."/>
            <person name="Sobral B.W."/>
            <person name="Terry A."/>
            <person name="Torto-Alalibo T.A."/>
            <person name="Win J."/>
            <person name="Xu Z."/>
            <person name="Zhang H."/>
            <person name="Grigoriev I.V."/>
            <person name="Rokhsar D.S."/>
            <person name="Boore J.L."/>
        </authorList>
    </citation>
    <scope>NUCLEOTIDE SEQUENCE [LARGE SCALE GENOMIC DNA]</scope>
    <source>
        <strain evidence="6 7">P6497</strain>
    </source>
</reference>
<dbReference type="Proteomes" id="UP000002640">
    <property type="component" value="Unassembled WGS sequence"/>
</dbReference>